<organism evidence="1 2">
    <name type="scientific">Kipferlia bialata</name>
    <dbReference type="NCBI Taxonomy" id="797122"/>
    <lineage>
        <taxon>Eukaryota</taxon>
        <taxon>Metamonada</taxon>
        <taxon>Carpediemonas-like organisms</taxon>
        <taxon>Kipferlia</taxon>
    </lineage>
</organism>
<name>A0A9K3GGH7_9EUKA</name>
<keyword evidence="2" id="KW-1185">Reference proteome</keyword>
<reference evidence="1 2" key="1">
    <citation type="journal article" date="2018" name="PLoS ONE">
        <title>The draft genome of Kipferlia bialata reveals reductive genome evolution in fornicate parasites.</title>
        <authorList>
            <person name="Tanifuji G."/>
            <person name="Takabayashi S."/>
            <person name="Kume K."/>
            <person name="Takagi M."/>
            <person name="Nakayama T."/>
            <person name="Kamikawa R."/>
            <person name="Inagaki Y."/>
            <person name="Hashimoto T."/>
        </authorList>
    </citation>
    <scope>NUCLEOTIDE SEQUENCE [LARGE SCALE GENOMIC DNA]</scope>
    <source>
        <strain evidence="1">NY0173</strain>
    </source>
</reference>
<evidence type="ECO:0000313" key="1">
    <source>
        <dbReference type="EMBL" id="GIQ82093.1"/>
    </source>
</evidence>
<comment type="caution">
    <text evidence="1">The sequence shown here is derived from an EMBL/GenBank/DDBJ whole genome shotgun (WGS) entry which is preliminary data.</text>
</comment>
<accession>A0A9K3GGH7</accession>
<evidence type="ECO:0000313" key="2">
    <source>
        <dbReference type="Proteomes" id="UP000265618"/>
    </source>
</evidence>
<protein>
    <submittedName>
        <fullName evidence="1">Uncharacterized protein</fullName>
    </submittedName>
</protein>
<dbReference type="Proteomes" id="UP000265618">
    <property type="component" value="Unassembled WGS sequence"/>
</dbReference>
<dbReference type="AlphaFoldDB" id="A0A9K3GGH7"/>
<dbReference type="EMBL" id="BDIP01000590">
    <property type="protein sequence ID" value="GIQ82093.1"/>
    <property type="molecule type" value="Genomic_DNA"/>
</dbReference>
<sequence>MSDHAISLSTLGFQALRNSRRVRDFLEAFLEGKAHDYAAGAGSTWTQIRSTDLLNVVVTELSAEAQTVHTPTDAFDSFVAFVSQQDNYVGVAAGAYYAEQTARVEVVGATCDKYRNLVPGHRYYVEYDGTVSEVSGERGLVYHSMGIALTQTKLLIK</sequence>
<gene>
    <name evidence="1" type="ORF">KIPB_003175</name>
</gene>
<proteinExistence type="predicted"/>